<proteinExistence type="predicted"/>
<evidence type="ECO:0000313" key="1">
    <source>
        <dbReference type="EMBL" id="AKH96544.1"/>
    </source>
</evidence>
<dbReference type="InterPro" id="IPR036412">
    <property type="entry name" value="HAD-like_sf"/>
</dbReference>
<dbReference type="SUPFAM" id="SSF56784">
    <property type="entry name" value="HAD-like"/>
    <property type="match status" value="1"/>
</dbReference>
<dbReference type="AlphaFoldDB" id="A0A0F7PA97"/>
<name>A0A0F7PA97_9EURY</name>
<organism evidence="1 4">
    <name type="scientific">Halanaeroarchaeum sulfurireducens</name>
    <dbReference type="NCBI Taxonomy" id="1604004"/>
    <lineage>
        <taxon>Archaea</taxon>
        <taxon>Methanobacteriati</taxon>
        <taxon>Methanobacteriota</taxon>
        <taxon>Stenosarchaea group</taxon>
        <taxon>Halobacteria</taxon>
        <taxon>Halobacteriales</taxon>
        <taxon>Halobacteriaceae</taxon>
        <taxon>Halanaeroarchaeum</taxon>
    </lineage>
</organism>
<keyword evidence="4" id="KW-1185">Reference proteome</keyword>
<evidence type="ECO:0000313" key="3">
    <source>
        <dbReference type="Proteomes" id="UP000060390"/>
    </source>
</evidence>
<accession>A0A0F7PA97</accession>
<reference evidence="3" key="2">
    <citation type="submission" date="2015-05" db="EMBL/GenBank/DDBJ databases">
        <title>Complete genome sequence of Halanaeroarchaeum sulfurireducens type strain M27-SA2, a sulfate-reducer haloarchaeon from marine anoxic lake Medee.</title>
        <authorList>
            <person name="Messina E."/>
            <person name="Kublanov I.V."/>
            <person name="Toshchakov S."/>
            <person name="Arcadi E."/>
            <person name="La Spada G."/>
            <person name="La Cono V."/>
            <person name="Yakimov M.M."/>
        </authorList>
    </citation>
    <scope>NUCLEOTIDE SEQUENCE [LARGE SCALE GENOMIC DNA]</scope>
    <source>
        <strain evidence="3">M27-SA2</strain>
    </source>
</reference>
<dbReference type="Proteomes" id="UP000060390">
    <property type="component" value="Chromosome"/>
</dbReference>
<dbReference type="KEGG" id="hsu:HLASF_0030"/>
<sequence>MSMTLVALDFDGTLTQSDLSVLLGREYDVASEIRGLAEQGLRGSGIRYDAPT</sequence>
<dbReference type="EMBL" id="CP011564">
    <property type="protein sequence ID" value="ALG80946.1"/>
    <property type="molecule type" value="Genomic_DNA"/>
</dbReference>
<dbReference type="KEGG" id="hsf:HLASA_0030"/>
<dbReference type="STRING" id="1604004.HLASA_0030"/>
<gene>
    <name evidence="1" type="primary">serB</name>
    <name evidence="2" type="ORF">HLASA_0030</name>
    <name evidence="1" type="ORF">HLASF_0030</name>
</gene>
<dbReference type="HOGENOM" id="CLU_3075184_0_0_2"/>
<protein>
    <submittedName>
        <fullName evidence="1">Phosphoserine phosphatase SerB</fullName>
    </submittedName>
</protein>
<evidence type="ECO:0000313" key="4">
    <source>
        <dbReference type="Proteomes" id="UP000069906"/>
    </source>
</evidence>
<reference evidence="2 3" key="3">
    <citation type="journal article" date="2016" name="Stand. Genomic Sci.">
        <title>Complete genome sequence of 'Halanaeroarchaeum sulfurireducens' M27-SA2, a sulfur-reducing and acetate-oxidizing haloarchaeon from the deep-sea hypersaline anoxic lake Medee.</title>
        <authorList>
            <person name="Messina E."/>
            <person name="Sorokin D.Y."/>
            <person name="Kublanov I.V."/>
            <person name="Toshchakov S."/>
            <person name="Lopatina A."/>
            <person name="Arcadi E."/>
            <person name="Smedile F."/>
            <person name="La Spada G."/>
            <person name="La Cono V."/>
            <person name="Yakimov M.M."/>
        </authorList>
    </citation>
    <scope>NUCLEOTIDE SEQUENCE [LARGE SCALE GENOMIC DNA]</scope>
    <source>
        <strain evidence="2 3">M27-SA2</strain>
    </source>
</reference>
<dbReference type="Proteomes" id="UP000069906">
    <property type="component" value="Chromosome"/>
</dbReference>
<dbReference type="PATRIC" id="fig|1604004.4.peg.32"/>
<dbReference type="EMBL" id="CP008874">
    <property type="protein sequence ID" value="AKH96544.1"/>
    <property type="molecule type" value="Genomic_DNA"/>
</dbReference>
<evidence type="ECO:0000313" key="2">
    <source>
        <dbReference type="EMBL" id="ALG80946.1"/>
    </source>
</evidence>
<reference evidence="1 4" key="1">
    <citation type="journal article" date="2015" name="ISME J.">
        <title>Elemental sulfur and acetate can support life of a novel strictly anaerobic haloarchaeon.</title>
        <authorList>
            <person name="Sorokin D.Y."/>
            <person name="Kublanov I.V."/>
            <person name="Gavrilov S.N."/>
            <person name="Rojo D."/>
            <person name="Roman P."/>
            <person name="Golyshin P.N."/>
            <person name="Slepak V.Z."/>
            <person name="Smedile F."/>
            <person name="Ferrer M."/>
            <person name="Messina E."/>
            <person name="La Cono V."/>
            <person name="Yakimov M.M."/>
        </authorList>
    </citation>
    <scope>NUCLEOTIDE SEQUENCE [LARGE SCALE GENOMIC DNA]</scope>
    <source>
        <strain evidence="1 4">HSR2</strain>
    </source>
</reference>